<dbReference type="RefSeq" id="XP_066803161.1">
    <property type="nucleotide sequence ID" value="XM_066946769.1"/>
</dbReference>
<dbReference type="PANTHER" id="PTHR34815:SF2">
    <property type="entry name" value="N-ACETYLTRANSFERASE DOMAIN-CONTAINING PROTEIN"/>
    <property type="match status" value="1"/>
</dbReference>
<organism evidence="1 2">
    <name type="scientific">Kwoniella newhampshirensis</name>
    <dbReference type="NCBI Taxonomy" id="1651941"/>
    <lineage>
        <taxon>Eukaryota</taxon>
        <taxon>Fungi</taxon>
        <taxon>Dikarya</taxon>
        <taxon>Basidiomycota</taxon>
        <taxon>Agaricomycotina</taxon>
        <taxon>Tremellomycetes</taxon>
        <taxon>Tremellales</taxon>
        <taxon>Cryptococcaceae</taxon>
        <taxon>Kwoniella</taxon>
    </lineage>
</organism>
<dbReference type="InterPro" id="IPR053013">
    <property type="entry name" value="LAT"/>
</dbReference>
<gene>
    <name evidence="1" type="ORF">IAR55_003662</name>
</gene>
<dbReference type="PANTHER" id="PTHR34815">
    <property type="entry name" value="LYSINE ACETYLTRANSFERASE"/>
    <property type="match status" value="1"/>
</dbReference>
<protein>
    <recommendedName>
        <fullName evidence="3">N-acetyltransferase domain-containing protein</fullName>
    </recommendedName>
</protein>
<dbReference type="GeneID" id="92180920"/>
<dbReference type="AlphaFoldDB" id="A0AAW0YXA6"/>
<comment type="caution">
    <text evidence="1">The sequence shown here is derived from an EMBL/GenBank/DDBJ whole genome shotgun (WGS) entry which is preliminary data.</text>
</comment>
<proteinExistence type="predicted"/>
<sequence>MTVPPQDRLVEYTIRVANPAQEVQHAKARFVMWSNNLSWDDFWAVDRRERAEAEWGIDGRLLTWALVRKDDLEGDTYAGCETYRWNGWVKRKRSDKVDDGYIYGIASVVTPKQHLRNGYATRLLSLLHHQLGPSSTLPPFPESWGAPPPLSAKTVPEAIGSILWSDVGSTFYSRCRMSLHRPGWSVKDSQNTELVWKILPPSSKSTSPSIDQLEDSWEWLYETDLTSIGEELSAAVKHRIQRTDTTERSVFVQDPASPGILSFVPLIGSWNRLSKRINQPIGLRIKSPSPTGEDTIVLFALHNGSIGARFLITCIHNLIPAQLPAVLRVLDVLAAQAGHKEGWVWDLGLSNDLVHAWSGLTEREVVVGRRQESGGHLLGTAWYGTEEEEGQVMEGEMWTWC</sequence>
<evidence type="ECO:0000313" key="1">
    <source>
        <dbReference type="EMBL" id="KAK8854923.1"/>
    </source>
</evidence>
<evidence type="ECO:0008006" key="3">
    <source>
        <dbReference type="Google" id="ProtNLM"/>
    </source>
</evidence>
<dbReference type="Proteomes" id="UP001388673">
    <property type="component" value="Unassembled WGS sequence"/>
</dbReference>
<keyword evidence="2" id="KW-1185">Reference proteome</keyword>
<evidence type="ECO:0000313" key="2">
    <source>
        <dbReference type="Proteomes" id="UP001388673"/>
    </source>
</evidence>
<name>A0AAW0YXA6_9TREE</name>
<dbReference type="KEGG" id="kne:92180920"/>
<reference evidence="1 2" key="1">
    <citation type="journal article" date="2024" name="bioRxiv">
        <title>Comparative genomics of Cryptococcus and Kwoniella reveals pathogenesis evolution and contrasting karyotype dynamics via intercentromeric recombination or chromosome fusion.</title>
        <authorList>
            <person name="Coelho M.A."/>
            <person name="David-Palma M."/>
            <person name="Shea T."/>
            <person name="Bowers K."/>
            <person name="McGinley-Smith S."/>
            <person name="Mohammad A.W."/>
            <person name="Gnirke A."/>
            <person name="Yurkov A.M."/>
            <person name="Nowrousian M."/>
            <person name="Sun S."/>
            <person name="Cuomo C.A."/>
            <person name="Heitman J."/>
        </authorList>
    </citation>
    <scope>NUCLEOTIDE SEQUENCE [LARGE SCALE GENOMIC DNA]</scope>
    <source>
        <strain evidence="1 2">CBS 13917</strain>
    </source>
</reference>
<accession>A0AAW0YXA6</accession>
<dbReference type="EMBL" id="JBCAWK010000006">
    <property type="protein sequence ID" value="KAK8854923.1"/>
    <property type="molecule type" value="Genomic_DNA"/>
</dbReference>